<name>A0AAD6YRR5_9AGAR</name>
<dbReference type="GO" id="GO:0005739">
    <property type="term" value="C:mitochondrion"/>
    <property type="evidence" value="ECO:0007669"/>
    <property type="project" value="InterPro"/>
</dbReference>
<dbReference type="PANTHER" id="PTHR12840:SF1">
    <property type="entry name" value="NADH DEHYDROGENASE [UBIQUINONE] 1 BETA SUBCOMPLEX SUBUNIT 8, MITOCHONDRIAL"/>
    <property type="match status" value="1"/>
</dbReference>
<dbReference type="Proteomes" id="UP001219525">
    <property type="component" value="Unassembled WGS sequence"/>
</dbReference>
<dbReference type="EMBL" id="JARJCW010000003">
    <property type="protein sequence ID" value="KAJ7227288.1"/>
    <property type="molecule type" value="Genomic_DNA"/>
</dbReference>
<evidence type="ECO:0000313" key="3">
    <source>
        <dbReference type="Proteomes" id="UP001219525"/>
    </source>
</evidence>
<keyword evidence="1" id="KW-0812">Transmembrane</keyword>
<feature type="transmembrane region" description="Helical" evidence="1">
    <location>
        <begin position="88"/>
        <end position="106"/>
    </location>
</feature>
<dbReference type="AlphaFoldDB" id="A0AAD6YRR5"/>
<keyword evidence="1" id="KW-0472">Membrane</keyword>
<keyword evidence="1" id="KW-1133">Transmembrane helix</keyword>
<accession>A0AAD6YRR5</accession>
<reference evidence="2" key="1">
    <citation type="submission" date="2023-03" db="EMBL/GenBank/DDBJ databases">
        <title>Massive genome expansion in bonnet fungi (Mycena s.s.) driven by repeated elements and novel gene families across ecological guilds.</title>
        <authorList>
            <consortium name="Lawrence Berkeley National Laboratory"/>
            <person name="Harder C.B."/>
            <person name="Miyauchi S."/>
            <person name="Viragh M."/>
            <person name="Kuo A."/>
            <person name="Thoen E."/>
            <person name="Andreopoulos B."/>
            <person name="Lu D."/>
            <person name="Skrede I."/>
            <person name="Drula E."/>
            <person name="Henrissat B."/>
            <person name="Morin E."/>
            <person name="Kohler A."/>
            <person name="Barry K."/>
            <person name="LaButti K."/>
            <person name="Morin E."/>
            <person name="Salamov A."/>
            <person name="Lipzen A."/>
            <person name="Mereny Z."/>
            <person name="Hegedus B."/>
            <person name="Baldrian P."/>
            <person name="Stursova M."/>
            <person name="Weitz H."/>
            <person name="Taylor A."/>
            <person name="Grigoriev I.V."/>
            <person name="Nagy L.G."/>
            <person name="Martin F."/>
            <person name="Kauserud H."/>
        </authorList>
    </citation>
    <scope>NUCLEOTIDE SEQUENCE</scope>
    <source>
        <strain evidence="2">9144</strain>
    </source>
</reference>
<evidence type="ECO:0000256" key="1">
    <source>
        <dbReference type="SAM" id="Phobius"/>
    </source>
</evidence>
<protein>
    <submittedName>
        <fullName evidence="2">Uncharacterized protein</fullName>
    </submittedName>
</protein>
<dbReference type="Pfam" id="PF05821">
    <property type="entry name" value="NDUF_B8"/>
    <property type="match status" value="1"/>
</dbReference>
<evidence type="ECO:0000313" key="2">
    <source>
        <dbReference type="EMBL" id="KAJ7227288.1"/>
    </source>
</evidence>
<gene>
    <name evidence="2" type="ORF">GGX14DRAFT_347254</name>
</gene>
<dbReference type="PANTHER" id="PTHR12840">
    <property type="entry name" value="NADH-UBIQUINONE OXIDOREDUCTASE ASHI SUBUNIT"/>
    <property type="match status" value="1"/>
</dbReference>
<keyword evidence="3" id="KW-1185">Reference proteome</keyword>
<proteinExistence type="predicted"/>
<comment type="caution">
    <text evidence="2">The sequence shown here is derived from an EMBL/GenBank/DDBJ whole genome shotgun (WGS) entry which is preliminary data.</text>
</comment>
<dbReference type="InterPro" id="IPR008699">
    <property type="entry name" value="NDUFB8"/>
</dbReference>
<organism evidence="2 3">
    <name type="scientific">Mycena pura</name>
    <dbReference type="NCBI Taxonomy" id="153505"/>
    <lineage>
        <taxon>Eukaryota</taxon>
        <taxon>Fungi</taxon>
        <taxon>Dikarya</taxon>
        <taxon>Basidiomycota</taxon>
        <taxon>Agaricomycotina</taxon>
        <taxon>Agaricomycetes</taxon>
        <taxon>Agaricomycetidae</taxon>
        <taxon>Agaricales</taxon>
        <taxon>Marasmiineae</taxon>
        <taxon>Mycenaceae</taxon>
        <taxon>Mycena</taxon>
    </lineage>
</organism>
<sequence length="150" mass="16913">MFPPVRSQLLRLSPRFARRYARSSEPNPQYNGYPELPNVSAQYRSPHGWQDQLLRRNVGDTLHHYEEVNSMWGPDIPVIPPQQALRQFLIAAGCFVGAGLFIRAFLVPERPAIPREYPYNGLEVELGGHKVHALRVGPASLNTLTPAGEF</sequence>